<name>A0A1G7B321_9ACTN</name>
<proteinExistence type="predicted"/>
<reference evidence="1 2" key="1">
    <citation type="submission" date="2016-10" db="EMBL/GenBank/DDBJ databases">
        <authorList>
            <person name="de Groot N.N."/>
        </authorList>
    </citation>
    <scope>NUCLEOTIDE SEQUENCE [LARGE SCALE GENOMIC DNA]</scope>
    <source>
        <strain evidence="1 2">CGMCC 4.6858</strain>
    </source>
</reference>
<dbReference type="AlphaFoldDB" id="A0A1G7B321"/>
<protein>
    <submittedName>
        <fullName evidence="1">Uncharacterized protein</fullName>
    </submittedName>
</protein>
<gene>
    <name evidence="1" type="ORF">SAMN05421872_1174</name>
</gene>
<keyword evidence="2" id="KW-1185">Reference proteome</keyword>
<sequence>MIEDGDFGPGTPAQVRTGVPRVDAVIEAVEQLEERPIEEHVGVFETAHEALRRALDAEPDVPADEPA</sequence>
<dbReference type="Proteomes" id="UP000199034">
    <property type="component" value="Unassembled WGS sequence"/>
</dbReference>
<dbReference type="STRING" id="1045774.SAMN05421872_1174"/>
<dbReference type="RefSeq" id="WP_090860770.1">
    <property type="nucleotide sequence ID" value="NZ_FMZM01000017.1"/>
</dbReference>
<organism evidence="1 2">
    <name type="scientific">Nocardioides lianchengensis</name>
    <dbReference type="NCBI Taxonomy" id="1045774"/>
    <lineage>
        <taxon>Bacteria</taxon>
        <taxon>Bacillati</taxon>
        <taxon>Actinomycetota</taxon>
        <taxon>Actinomycetes</taxon>
        <taxon>Propionibacteriales</taxon>
        <taxon>Nocardioidaceae</taxon>
        <taxon>Nocardioides</taxon>
    </lineage>
</organism>
<evidence type="ECO:0000313" key="1">
    <source>
        <dbReference type="EMBL" id="SDE21423.1"/>
    </source>
</evidence>
<dbReference type="OrthoDB" id="4883460at2"/>
<dbReference type="EMBL" id="FMZM01000017">
    <property type="protein sequence ID" value="SDE21423.1"/>
    <property type="molecule type" value="Genomic_DNA"/>
</dbReference>
<accession>A0A1G7B321</accession>
<evidence type="ECO:0000313" key="2">
    <source>
        <dbReference type="Proteomes" id="UP000199034"/>
    </source>
</evidence>